<proteinExistence type="predicted"/>
<organism evidence="1 2">
    <name type="scientific">Polarella glacialis</name>
    <name type="common">Dinoflagellate</name>
    <dbReference type="NCBI Taxonomy" id="89957"/>
    <lineage>
        <taxon>Eukaryota</taxon>
        <taxon>Sar</taxon>
        <taxon>Alveolata</taxon>
        <taxon>Dinophyceae</taxon>
        <taxon>Suessiales</taxon>
        <taxon>Suessiaceae</taxon>
        <taxon>Polarella</taxon>
    </lineage>
</organism>
<accession>A0A813JG72</accession>
<evidence type="ECO:0000313" key="1">
    <source>
        <dbReference type="EMBL" id="CAE8676174.1"/>
    </source>
</evidence>
<reference evidence="1" key="1">
    <citation type="submission" date="2021-02" db="EMBL/GenBank/DDBJ databases">
        <authorList>
            <person name="Dougan E. K."/>
            <person name="Rhodes N."/>
            <person name="Thang M."/>
            <person name="Chan C."/>
        </authorList>
    </citation>
    <scope>NUCLEOTIDE SEQUENCE</scope>
</reference>
<dbReference type="EMBL" id="CAJNNW010025201">
    <property type="protein sequence ID" value="CAE8676174.1"/>
    <property type="molecule type" value="Genomic_DNA"/>
</dbReference>
<comment type="caution">
    <text evidence="1">The sequence shown here is derived from an EMBL/GenBank/DDBJ whole genome shotgun (WGS) entry which is preliminary data.</text>
</comment>
<protein>
    <submittedName>
        <fullName evidence="1">Uncharacterized protein</fullName>
    </submittedName>
</protein>
<gene>
    <name evidence="1" type="ORF">PGLA2088_LOCUS19752</name>
</gene>
<evidence type="ECO:0000313" key="2">
    <source>
        <dbReference type="Proteomes" id="UP000626109"/>
    </source>
</evidence>
<sequence>MLSFCRLVFGPGKSCLGGAFVPGMCAKSVGGLGVFRALGRDLENHLAISCQVGPMWVAVLATASLFVGHWPCRQDCNGMLSFCHLVFGPGKSCLGGALVPGMCAKSVGGLGVFRALGRDLENHLAISCQVGPMWVAVLATASLFVGHWPCRQDCTGMLSFCHLVFGPGKSCLGGALVPGMCAKSVGGLGVFRALGRDLENHLAISCQVGPMWVAVLATASLFVGHWPCRQDCTGMLSFCHLVFGPGKSCLGGALVPGMYAKSVGGLGVFRALRRDLENHLAISCQVGPMWVAVLATASLFVGYWPCRQDCTGMLSFCHLVFGPGKSCLGGAFVPGMCAKSVGGLGVFRALGRDLENHLAISC</sequence>
<dbReference type="AlphaFoldDB" id="A0A813JG72"/>
<dbReference type="Proteomes" id="UP000626109">
    <property type="component" value="Unassembled WGS sequence"/>
</dbReference>
<name>A0A813JG72_POLGL</name>